<comment type="caution">
    <text evidence="3">The sequence shown here is derived from an EMBL/GenBank/DDBJ whole genome shotgun (WGS) entry which is preliminary data.</text>
</comment>
<dbReference type="PANTHER" id="PTHR31435">
    <property type="entry name" value="PROTEIN NATD1"/>
    <property type="match status" value="1"/>
</dbReference>
<name>A0A2V2ZW43_9BACI</name>
<dbReference type="SUPFAM" id="SSF55729">
    <property type="entry name" value="Acyl-CoA N-acyltransferases (Nat)"/>
    <property type="match status" value="1"/>
</dbReference>
<dbReference type="GO" id="GO:0016747">
    <property type="term" value="F:acyltransferase activity, transferring groups other than amino-acyl groups"/>
    <property type="evidence" value="ECO:0007669"/>
    <property type="project" value="InterPro"/>
</dbReference>
<sequence length="93" mass="10350">MSAEIQKEENRFFVNDEEGNMAAEITFVPSGESQVTIDHTYVSDSLRGQGIAGKLVESVVQEARDKGYKIVPVCSYAKAVFDRKSEYQDVLAK</sequence>
<dbReference type="OrthoDB" id="9793389at2"/>
<accession>A0A2V2ZW43</accession>
<feature type="domain" description="N-acetyltransferase" evidence="2">
    <location>
        <begin position="4"/>
        <end position="92"/>
    </location>
</feature>
<dbReference type="InterPro" id="IPR000182">
    <property type="entry name" value="GNAT_dom"/>
</dbReference>
<dbReference type="PANTHER" id="PTHR31435:SF10">
    <property type="entry name" value="BSR4717 PROTEIN"/>
    <property type="match status" value="1"/>
</dbReference>
<dbReference type="AlphaFoldDB" id="A0A2V2ZW43"/>
<organism evidence="3 4">
    <name type="scientific">Cytobacillus oceanisediminis</name>
    <dbReference type="NCBI Taxonomy" id="665099"/>
    <lineage>
        <taxon>Bacteria</taxon>
        <taxon>Bacillati</taxon>
        <taxon>Bacillota</taxon>
        <taxon>Bacilli</taxon>
        <taxon>Bacillales</taxon>
        <taxon>Bacillaceae</taxon>
        <taxon>Cytobacillus</taxon>
    </lineage>
</organism>
<gene>
    <name evidence="3" type="ORF">DFO73_11362</name>
</gene>
<dbReference type="PROSITE" id="PS51186">
    <property type="entry name" value="GNAT"/>
    <property type="match status" value="1"/>
</dbReference>
<dbReference type="InterPro" id="IPR016181">
    <property type="entry name" value="Acyl_CoA_acyltransferase"/>
</dbReference>
<evidence type="ECO:0000313" key="4">
    <source>
        <dbReference type="Proteomes" id="UP000247150"/>
    </source>
</evidence>
<feature type="domain" description="N-acetyltransferase" evidence="1">
    <location>
        <begin position="1"/>
        <end position="93"/>
    </location>
</feature>
<dbReference type="Pfam" id="PF14542">
    <property type="entry name" value="Acetyltransf_CG"/>
    <property type="match status" value="1"/>
</dbReference>
<dbReference type="Proteomes" id="UP000247150">
    <property type="component" value="Unassembled WGS sequence"/>
</dbReference>
<dbReference type="Gene3D" id="3.40.630.30">
    <property type="match status" value="1"/>
</dbReference>
<proteinExistence type="predicted"/>
<reference evidence="3 4" key="1">
    <citation type="submission" date="2018-05" db="EMBL/GenBank/DDBJ databases">
        <title>Freshwater and sediment microbial communities from various areas in North America, analyzing microbe dynamics in response to fracking.</title>
        <authorList>
            <person name="Lamendella R."/>
        </authorList>
    </citation>
    <scope>NUCLEOTIDE SEQUENCE [LARGE SCALE GENOMIC DNA]</scope>
    <source>
        <strain evidence="3 4">15_TX</strain>
    </source>
</reference>
<dbReference type="InterPro" id="IPR031165">
    <property type="entry name" value="GNAT_YJDJ"/>
</dbReference>
<dbReference type="RefSeq" id="WP_110066661.1">
    <property type="nucleotide sequence ID" value="NZ_QGTW01000013.1"/>
</dbReference>
<dbReference type="CDD" id="cd04301">
    <property type="entry name" value="NAT_SF"/>
    <property type="match status" value="1"/>
</dbReference>
<evidence type="ECO:0000313" key="3">
    <source>
        <dbReference type="EMBL" id="PWW25463.1"/>
    </source>
</evidence>
<protein>
    <submittedName>
        <fullName evidence="3">Uncharacterized protein</fullName>
    </submittedName>
</protein>
<dbReference type="PROSITE" id="PS51729">
    <property type="entry name" value="GNAT_YJDJ"/>
    <property type="match status" value="1"/>
</dbReference>
<dbReference type="InterPro" id="IPR045057">
    <property type="entry name" value="Gcn5-rel_NAT"/>
</dbReference>
<evidence type="ECO:0000259" key="2">
    <source>
        <dbReference type="PROSITE" id="PS51729"/>
    </source>
</evidence>
<evidence type="ECO:0000259" key="1">
    <source>
        <dbReference type="PROSITE" id="PS51186"/>
    </source>
</evidence>
<dbReference type="EMBL" id="QGTW01000013">
    <property type="protein sequence ID" value="PWW25463.1"/>
    <property type="molecule type" value="Genomic_DNA"/>
</dbReference>